<comment type="subcellular location">
    <subcellularLocation>
        <location evidence="1">Cell membrane</location>
        <topology evidence="1">Multi-pass membrane protein</topology>
    </subcellularLocation>
</comment>
<feature type="domain" description="ABC3 transporter permease C-terminal" evidence="8">
    <location>
        <begin position="707"/>
        <end position="821"/>
    </location>
</feature>
<dbReference type="GO" id="GO:0044874">
    <property type="term" value="P:lipoprotein localization to outer membrane"/>
    <property type="evidence" value="ECO:0007669"/>
    <property type="project" value="TreeGrafter"/>
</dbReference>
<feature type="transmembrane region" description="Helical" evidence="7">
    <location>
        <begin position="473"/>
        <end position="497"/>
    </location>
</feature>
<comment type="caution">
    <text evidence="10">The sequence shown here is derived from an EMBL/GenBank/DDBJ whole genome shotgun (WGS) entry which is preliminary data.</text>
</comment>
<keyword evidence="4 7" id="KW-0812">Transmembrane</keyword>
<dbReference type="AlphaFoldDB" id="A0A972F7Q4"/>
<dbReference type="Pfam" id="PF02687">
    <property type="entry name" value="FtsX"/>
    <property type="match status" value="2"/>
</dbReference>
<protein>
    <submittedName>
        <fullName evidence="10">FtsX-like permease family protein</fullName>
    </submittedName>
</protein>
<proteinExistence type="inferred from homology"/>
<evidence type="ECO:0000256" key="3">
    <source>
        <dbReference type="ARBA" id="ARBA00022475"/>
    </source>
</evidence>
<dbReference type="PANTHER" id="PTHR30489">
    <property type="entry name" value="LIPOPROTEIN-RELEASING SYSTEM TRANSMEMBRANE PROTEIN LOLE"/>
    <property type="match status" value="1"/>
</dbReference>
<evidence type="ECO:0000256" key="2">
    <source>
        <dbReference type="ARBA" id="ARBA00005236"/>
    </source>
</evidence>
<keyword evidence="5 7" id="KW-1133">Transmembrane helix</keyword>
<dbReference type="Pfam" id="PF12704">
    <property type="entry name" value="MacB_PCD"/>
    <property type="match status" value="1"/>
</dbReference>
<dbReference type="InterPro" id="IPR025857">
    <property type="entry name" value="MacB_PCD"/>
</dbReference>
<organism evidence="10 11">
    <name type="scientific">Azoarcus taiwanensis</name>
    <dbReference type="NCBI Taxonomy" id="666964"/>
    <lineage>
        <taxon>Bacteria</taxon>
        <taxon>Pseudomonadati</taxon>
        <taxon>Pseudomonadota</taxon>
        <taxon>Betaproteobacteria</taxon>
        <taxon>Rhodocyclales</taxon>
        <taxon>Zoogloeaceae</taxon>
        <taxon>Azoarcus</taxon>
    </lineage>
</organism>
<dbReference type="GO" id="GO:0098797">
    <property type="term" value="C:plasma membrane protein complex"/>
    <property type="evidence" value="ECO:0007669"/>
    <property type="project" value="TreeGrafter"/>
</dbReference>
<gene>
    <name evidence="10" type="ORF">GPA21_10520</name>
</gene>
<dbReference type="EMBL" id="WTVM01000055">
    <property type="protein sequence ID" value="NMG03401.1"/>
    <property type="molecule type" value="Genomic_DNA"/>
</dbReference>
<feature type="domain" description="MacB-like periplasmic core" evidence="9">
    <location>
        <begin position="478"/>
        <end position="670"/>
    </location>
</feature>
<evidence type="ECO:0000313" key="10">
    <source>
        <dbReference type="EMBL" id="NMG03401.1"/>
    </source>
</evidence>
<dbReference type="Proteomes" id="UP000599523">
    <property type="component" value="Unassembled WGS sequence"/>
</dbReference>
<evidence type="ECO:0000256" key="6">
    <source>
        <dbReference type="ARBA" id="ARBA00023136"/>
    </source>
</evidence>
<keyword evidence="11" id="KW-1185">Reference proteome</keyword>
<feature type="transmembrane region" description="Helical" evidence="7">
    <location>
        <begin position="794"/>
        <end position="812"/>
    </location>
</feature>
<reference evidence="10" key="1">
    <citation type="submission" date="2019-12" db="EMBL/GenBank/DDBJ databases">
        <title>Comparative genomics gives insights into the taxonomy of the Azoarcus-Aromatoleum group and reveals separate origins of nif in the plant-associated Azoarcus and non-plant-associated Aromatoleum sub-groups.</title>
        <authorList>
            <person name="Lafos M."/>
            <person name="Maluk M."/>
            <person name="Batista M."/>
            <person name="Junghare M."/>
            <person name="Carmona M."/>
            <person name="Faoro H."/>
            <person name="Cruz L.M."/>
            <person name="Battistoni F."/>
            <person name="De Souza E."/>
            <person name="Pedrosa F."/>
            <person name="Chen W.-M."/>
            <person name="Poole P.S."/>
            <person name="Dixon R.A."/>
            <person name="James E.K."/>
        </authorList>
    </citation>
    <scope>NUCLEOTIDE SEQUENCE</scope>
    <source>
        <strain evidence="10">NSC3</strain>
    </source>
</reference>
<evidence type="ECO:0000256" key="7">
    <source>
        <dbReference type="SAM" id="Phobius"/>
    </source>
</evidence>
<dbReference type="PANTHER" id="PTHR30489:SF0">
    <property type="entry name" value="LIPOPROTEIN-RELEASING SYSTEM TRANSMEMBRANE PROTEIN LOLE"/>
    <property type="match status" value="1"/>
</dbReference>
<evidence type="ECO:0000259" key="9">
    <source>
        <dbReference type="Pfam" id="PF12704"/>
    </source>
</evidence>
<accession>A0A972F7Q4</accession>
<feature type="domain" description="ABC3 transporter permease C-terminal" evidence="8">
    <location>
        <begin position="255"/>
        <end position="377"/>
    </location>
</feature>
<evidence type="ECO:0000256" key="4">
    <source>
        <dbReference type="ARBA" id="ARBA00022692"/>
    </source>
</evidence>
<dbReference type="InterPro" id="IPR051447">
    <property type="entry name" value="Lipoprotein-release_system"/>
</dbReference>
<dbReference type="InterPro" id="IPR003838">
    <property type="entry name" value="ABC3_permease_C"/>
</dbReference>
<feature type="transmembrane region" description="Helical" evidence="7">
    <location>
        <begin position="748"/>
        <end position="774"/>
    </location>
</feature>
<evidence type="ECO:0000259" key="8">
    <source>
        <dbReference type="Pfam" id="PF02687"/>
    </source>
</evidence>
<comment type="similarity">
    <text evidence="2">Belongs to the ABC-4 integral membrane protein family. LolC/E subfamily.</text>
</comment>
<feature type="transmembrane region" description="Helical" evidence="7">
    <location>
        <begin position="253"/>
        <end position="274"/>
    </location>
</feature>
<feature type="transmembrane region" description="Helical" evidence="7">
    <location>
        <begin position="348"/>
        <end position="370"/>
    </location>
</feature>
<feature type="transmembrane region" description="Helical" evidence="7">
    <location>
        <begin position="703"/>
        <end position="727"/>
    </location>
</feature>
<evidence type="ECO:0000256" key="5">
    <source>
        <dbReference type="ARBA" id="ARBA00022989"/>
    </source>
</evidence>
<dbReference type="RefSeq" id="WP_168988151.1">
    <property type="nucleotide sequence ID" value="NZ_CAWPHM010000281.1"/>
</dbReference>
<evidence type="ECO:0000313" key="11">
    <source>
        <dbReference type="Proteomes" id="UP000599523"/>
    </source>
</evidence>
<evidence type="ECO:0000256" key="1">
    <source>
        <dbReference type="ARBA" id="ARBA00004651"/>
    </source>
</evidence>
<feature type="transmembrane region" description="Helical" evidence="7">
    <location>
        <begin position="424"/>
        <end position="453"/>
    </location>
</feature>
<keyword evidence="3" id="KW-1003">Cell membrane</keyword>
<keyword evidence="6 7" id="KW-0472">Membrane</keyword>
<name>A0A972F7Q4_9RHOO</name>
<sequence>MIRALLRVFVASLLGRRLAGVLSLTAVTLGVALGLAVQIIHGAALDEFGRGMRLLAGEADLQVVGPRAGFDDNLYLKIAQQPEVRQASPVLEIEARLPGREEKLRIYGVDLFRVARVLPMLMPVAEDGAGRLLGLEPGRLFLSAAARESLELANGDLLTVQSGLRETELLISGSVPGAPAGQAFAVMDIASAQQVFDRIGVLTRVDLRLAEGVRRDDVLEQFAARLPPGVTVRPPDAGVAESSGLSRAYRVNLTMLAGIALLTGAFLVFSTQYLSVVRRGRELAFLRAMGMERALVMRGLLLEGAALGLLGGLLGVAAAHGLAALAFALVGGDLGAGYFAHVTPSVRFMPGASLVYLALGVTAGVAGAWLPARHATAQVPAQGLRAGNDSELLAANARWRAALTCIVLALLACLPGPLGGIPVFGYLAVAFILAAAVFGLPGAVGLLASPLALSSAVLARLARARLTAAPGQVVVAGAGVVASVALAVSMAIMVGSFRDSVDDWLSKVLPSDLYVRASSSVASGYLDPEAVDRIAATEGVARVVPVRYDSLRLNDAALPVTLIARPTDGGDALPVVSRGPVMDDTRPRVWITEAMADLHRLGIGDHLALPIAGRDAYFVVAGVTRDYARQHGAVIVELNDYRRLSGDHLINDLGVNLAPGANRDTVALLIRETLGDRVVEISLPAQIRAISLEIFDRTFLVTYLMQAVAVLIGLFGISTTFAALATSRSREFGMLRHLGLRRRDIGRLLALEGSLTAVVGVVIGTFAGGAIALVLVEVINRQSFHWSMDLAPPVGAIVGFALTLVVLAALAARVSGAKAMRGSAVAAVREDW</sequence>
<feature type="transmembrane region" description="Helical" evidence="7">
    <location>
        <begin position="399"/>
        <end position="418"/>
    </location>
</feature>
<feature type="transmembrane region" description="Helical" evidence="7">
    <location>
        <begin position="295"/>
        <end position="328"/>
    </location>
</feature>